<keyword evidence="1" id="KW-1185">Reference proteome</keyword>
<evidence type="ECO:0000313" key="1">
    <source>
        <dbReference type="Proteomes" id="UP000504637"/>
    </source>
</evidence>
<dbReference type="RefSeq" id="XP_033463666.1">
    <property type="nucleotide sequence ID" value="XM_033598971.1"/>
</dbReference>
<proteinExistence type="predicted"/>
<sequence>MGLLAKLALELREKIHAIVLSQEAADGMRQRIYLRTDRQVRIRDRNLPGLLSASTSIQGECLPLWRSYVILDFRLMRQSGEVEFVLNCLEAFIHAVTRANLARLLHNVAITGLSSNTGLGRHNKALTHGEVLAAAKVTEICHQHGFSIPKHEKYDSDGWRERYIVMTLLLPAGYIGYKAHKRGWTDAHLQDQINTMFSEGDFHSLHRTTNTRGSTNFGIARVASTSCDVHVVCNVKWRQESWAGKCRIVIVDGERWIRLSRRFYFGNLDDDTLDQCRPKVCADADCWYHWYGETLYDSVVGCESCRPIFDAGIEESSIGQQDLRHAIGLSLPYACFCSVFTGVFVDWLLQVLRTARS</sequence>
<protein>
    <submittedName>
        <fullName evidence="2">Uncharacterized protein</fullName>
    </submittedName>
</protein>
<name>A0A6J3MF80_9PEZI</name>
<dbReference type="GeneID" id="54356770"/>
<reference evidence="2" key="1">
    <citation type="submission" date="2020-01" db="EMBL/GenBank/DDBJ databases">
        <authorList>
            <consortium name="DOE Joint Genome Institute"/>
            <person name="Haridas S."/>
            <person name="Albert R."/>
            <person name="Binder M."/>
            <person name="Bloem J."/>
            <person name="Labutti K."/>
            <person name="Salamov A."/>
            <person name="Andreopoulos B."/>
            <person name="Baker S.E."/>
            <person name="Barry K."/>
            <person name="Bills G."/>
            <person name="Bluhm B.H."/>
            <person name="Cannon C."/>
            <person name="Castanera R."/>
            <person name="Culley D.E."/>
            <person name="Daum C."/>
            <person name="Ezra D."/>
            <person name="Gonzalez J.B."/>
            <person name="Henrissat B."/>
            <person name="Kuo A."/>
            <person name="Liang C."/>
            <person name="Lipzen A."/>
            <person name="Lutzoni F."/>
            <person name="Magnuson J."/>
            <person name="Mondo S."/>
            <person name="Nolan M."/>
            <person name="Ohm R."/>
            <person name="Pangilinan J."/>
            <person name="Park H.-J."/>
            <person name="Ramirez L."/>
            <person name="Alfaro M."/>
            <person name="Sun H."/>
            <person name="Tritt A."/>
            <person name="Yoshinaga Y."/>
            <person name="Zwiers L.-H."/>
            <person name="Turgeon B.G."/>
            <person name="Goodwin S.B."/>
            <person name="Spatafora J.W."/>
            <person name="Crous P.W."/>
            <person name="Grigoriev I.V."/>
        </authorList>
    </citation>
    <scope>NUCLEOTIDE SEQUENCE</scope>
    <source>
        <strain evidence="2">CBS 342.82</strain>
    </source>
</reference>
<organism evidence="2">
    <name type="scientific">Dissoconium aciculare CBS 342.82</name>
    <dbReference type="NCBI Taxonomy" id="1314786"/>
    <lineage>
        <taxon>Eukaryota</taxon>
        <taxon>Fungi</taxon>
        <taxon>Dikarya</taxon>
        <taxon>Ascomycota</taxon>
        <taxon>Pezizomycotina</taxon>
        <taxon>Dothideomycetes</taxon>
        <taxon>Dothideomycetidae</taxon>
        <taxon>Mycosphaerellales</taxon>
        <taxon>Dissoconiaceae</taxon>
        <taxon>Dissoconium</taxon>
    </lineage>
</organism>
<reference evidence="2" key="2">
    <citation type="submission" date="2020-04" db="EMBL/GenBank/DDBJ databases">
        <authorList>
            <consortium name="NCBI Genome Project"/>
        </authorList>
    </citation>
    <scope>NUCLEOTIDE SEQUENCE</scope>
    <source>
        <strain evidence="2">CBS 342.82</strain>
    </source>
</reference>
<accession>A0A6J3MF80</accession>
<dbReference type="AlphaFoldDB" id="A0A6J3MF80"/>
<reference evidence="2" key="3">
    <citation type="submission" date="2025-08" db="UniProtKB">
        <authorList>
            <consortium name="RefSeq"/>
        </authorList>
    </citation>
    <scope>IDENTIFICATION</scope>
    <source>
        <strain evidence="2">CBS 342.82</strain>
    </source>
</reference>
<dbReference type="Proteomes" id="UP000504637">
    <property type="component" value="Unplaced"/>
</dbReference>
<gene>
    <name evidence="2" type="ORF">K489DRAFT_121650</name>
</gene>
<evidence type="ECO:0000313" key="2">
    <source>
        <dbReference type="RefSeq" id="XP_033463666.1"/>
    </source>
</evidence>